<dbReference type="EMBL" id="JFKC01000018">
    <property type="protein sequence ID" value="OSQ47894.1"/>
    <property type="molecule type" value="Genomic_DNA"/>
</dbReference>
<dbReference type="InterPro" id="IPR029066">
    <property type="entry name" value="PLP-binding_barrel"/>
</dbReference>
<dbReference type="Pfam" id="PF00278">
    <property type="entry name" value="Orn_DAP_Arg_deC"/>
    <property type="match status" value="1"/>
</dbReference>
<dbReference type="InterPro" id="IPR002433">
    <property type="entry name" value="Orn_de-COase"/>
</dbReference>
<reference evidence="12 13" key="1">
    <citation type="submission" date="2014-03" db="EMBL/GenBank/DDBJ databases">
        <title>The draft genome sequence of Marivita geojedonensis KCTC 23882.</title>
        <authorList>
            <person name="Lai Q."/>
            <person name="Shao Z."/>
        </authorList>
    </citation>
    <scope>NUCLEOTIDE SEQUENCE [LARGE SCALE GENOMIC DNA]</scope>
    <source>
        <strain evidence="12 13">DPG-138</strain>
    </source>
</reference>
<evidence type="ECO:0000256" key="5">
    <source>
        <dbReference type="ARBA" id="ARBA00034115"/>
    </source>
</evidence>
<comment type="similarity">
    <text evidence="2 9">Belongs to the Orn/Lys/Arg decarboxylase class-II family.</text>
</comment>
<evidence type="ECO:0000259" key="10">
    <source>
        <dbReference type="Pfam" id="PF00278"/>
    </source>
</evidence>
<dbReference type="AlphaFoldDB" id="A0A1X4NI85"/>
<dbReference type="Gene3D" id="2.40.37.10">
    <property type="entry name" value="Lyase, Ornithine Decarboxylase, Chain A, domain 1"/>
    <property type="match status" value="1"/>
</dbReference>
<proteinExistence type="inferred from homology"/>
<comment type="pathway">
    <text evidence="5">Amine and polyamine biosynthesis; putrescine biosynthesis via L-ornithine pathway; putrescine from L-ornithine: step 1/1.</text>
</comment>
<feature type="modified residue" description="N6-(pyridoxal phosphate)lysine" evidence="8">
    <location>
        <position position="42"/>
    </location>
</feature>
<dbReference type="PRINTS" id="PR01179">
    <property type="entry name" value="ODADCRBXLASE"/>
</dbReference>
<evidence type="ECO:0000256" key="1">
    <source>
        <dbReference type="ARBA" id="ARBA00001933"/>
    </source>
</evidence>
<feature type="domain" description="Orn/DAP/Arg decarboxylase 2 C-terminal" evidence="10">
    <location>
        <begin position="251"/>
        <end position="341"/>
    </location>
</feature>
<dbReference type="InterPro" id="IPR009006">
    <property type="entry name" value="Ala_racemase/Decarboxylase_C"/>
</dbReference>
<dbReference type="Pfam" id="PF02784">
    <property type="entry name" value="Orn_Arg_deC_N"/>
    <property type="match status" value="1"/>
</dbReference>
<dbReference type="PANTHER" id="PTHR11482">
    <property type="entry name" value="ARGININE/DIAMINOPIMELATE/ORNITHINE DECARBOXYLASE"/>
    <property type="match status" value="1"/>
</dbReference>
<keyword evidence="4" id="KW-0456">Lyase</keyword>
<evidence type="ECO:0000256" key="9">
    <source>
        <dbReference type="RuleBase" id="RU003737"/>
    </source>
</evidence>
<dbReference type="PRINTS" id="PR01182">
    <property type="entry name" value="ORNDCRBXLASE"/>
</dbReference>
<dbReference type="InterPro" id="IPR000183">
    <property type="entry name" value="Orn/DAP/Arg_de-COase"/>
</dbReference>
<dbReference type="InterPro" id="IPR022653">
    <property type="entry name" value="De-COase2_pyr-phos_BS"/>
</dbReference>
<dbReference type="GO" id="GO:0005737">
    <property type="term" value="C:cytoplasm"/>
    <property type="evidence" value="ECO:0007669"/>
    <property type="project" value="TreeGrafter"/>
</dbReference>
<dbReference type="InterPro" id="IPR022643">
    <property type="entry name" value="De-COase2_C"/>
</dbReference>
<name>A0A1X4NI85_9RHOB</name>
<dbReference type="GO" id="GO:0033387">
    <property type="term" value="P:putrescine biosynthetic process from arginine, via ornithine"/>
    <property type="evidence" value="ECO:0007669"/>
    <property type="project" value="TreeGrafter"/>
</dbReference>
<organism evidence="12 13">
    <name type="scientific">Marivita geojedonensis</name>
    <dbReference type="NCBI Taxonomy" id="1123756"/>
    <lineage>
        <taxon>Bacteria</taxon>
        <taxon>Pseudomonadati</taxon>
        <taxon>Pseudomonadota</taxon>
        <taxon>Alphaproteobacteria</taxon>
        <taxon>Rhodobacterales</taxon>
        <taxon>Roseobacteraceae</taxon>
        <taxon>Marivita</taxon>
    </lineage>
</organism>
<dbReference type="PANTHER" id="PTHR11482:SF6">
    <property type="entry name" value="ORNITHINE DECARBOXYLASE 1-RELATED"/>
    <property type="match status" value="1"/>
</dbReference>
<dbReference type="Gene3D" id="3.20.20.10">
    <property type="entry name" value="Alanine racemase"/>
    <property type="match status" value="1"/>
</dbReference>
<accession>A0A1X4NI85</accession>
<gene>
    <name evidence="12" type="ORF">MGEO_15550</name>
</gene>
<comment type="cofactor">
    <cofactor evidence="1 8">
        <name>pyridoxal 5'-phosphate</name>
        <dbReference type="ChEBI" id="CHEBI:597326"/>
    </cofactor>
</comment>
<dbReference type="EC" id="4.1.1.17" evidence="6"/>
<evidence type="ECO:0000256" key="2">
    <source>
        <dbReference type="ARBA" id="ARBA00008872"/>
    </source>
</evidence>
<dbReference type="InterPro" id="IPR022644">
    <property type="entry name" value="De-COase2_N"/>
</dbReference>
<protein>
    <recommendedName>
        <fullName evidence="6">ornithine decarboxylase</fullName>
        <ecNumber evidence="6">4.1.1.17</ecNumber>
    </recommendedName>
</protein>
<dbReference type="Proteomes" id="UP000193926">
    <property type="component" value="Unassembled WGS sequence"/>
</dbReference>
<evidence type="ECO:0000256" key="6">
    <source>
        <dbReference type="ARBA" id="ARBA00034138"/>
    </source>
</evidence>
<feature type="domain" description="Orn/DAP/Arg decarboxylase 2 N-terminal" evidence="11">
    <location>
        <begin position="24"/>
        <end position="250"/>
    </location>
</feature>
<dbReference type="SUPFAM" id="SSF51419">
    <property type="entry name" value="PLP-binding barrel"/>
    <property type="match status" value="1"/>
</dbReference>
<comment type="catalytic activity">
    <reaction evidence="7">
        <text>L-ornithine + H(+) = putrescine + CO2</text>
        <dbReference type="Rhea" id="RHEA:22964"/>
        <dbReference type="ChEBI" id="CHEBI:15378"/>
        <dbReference type="ChEBI" id="CHEBI:16526"/>
        <dbReference type="ChEBI" id="CHEBI:46911"/>
        <dbReference type="ChEBI" id="CHEBI:326268"/>
        <dbReference type="EC" id="4.1.1.17"/>
    </reaction>
</comment>
<evidence type="ECO:0000256" key="3">
    <source>
        <dbReference type="ARBA" id="ARBA00022898"/>
    </source>
</evidence>
<evidence type="ECO:0000313" key="13">
    <source>
        <dbReference type="Proteomes" id="UP000193926"/>
    </source>
</evidence>
<evidence type="ECO:0000313" key="12">
    <source>
        <dbReference type="EMBL" id="OSQ47894.1"/>
    </source>
</evidence>
<evidence type="ECO:0000256" key="7">
    <source>
        <dbReference type="ARBA" id="ARBA00049127"/>
    </source>
</evidence>
<feature type="active site" description="Proton donor" evidence="8">
    <location>
        <position position="313"/>
    </location>
</feature>
<dbReference type="GO" id="GO:0004586">
    <property type="term" value="F:ornithine decarboxylase activity"/>
    <property type="evidence" value="ECO:0007669"/>
    <property type="project" value="UniProtKB-EC"/>
</dbReference>
<dbReference type="STRING" id="1123756.MGEO_15550"/>
<evidence type="ECO:0000256" key="8">
    <source>
        <dbReference type="PIRSR" id="PIRSR600183-50"/>
    </source>
</evidence>
<evidence type="ECO:0000259" key="11">
    <source>
        <dbReference type="Pfam" id="PF02784"/>
    </source>
</evidence>
<dbReference type="CDD" id="cd00622">
    <property type="entry name" value="PLPDE_III_ODC"/>
    <property type="match status" value="1"/>
</dbReference>
<dbReference type="PROSITE" id="PS00878">
    <property type="entry name" value="ODR_DC_2_1"/>
    <property type="match status" value="1"/>
</dbReference>
<comment type="caution">
    <text evidence="12">The sequence shown here is derived from an EMBL/GenBank/DDBJ whole genome shotgun (WGS) entry which is preliminary data.</text>
</comment>
<dbReference type="SUPFAM" id="SSF50621">
    <property type="entry name" value="Alanine racemase C-terminal domain-like"/>
    <property type="match status" value="1"/>
</dbReference>
<keyword evidence="3 8" id="KW-0663">Pyridoxal phosphate</keyword>
<sequence length="372" mass="40085">MATWLRQSPPDDPVALFRPAALHRTAQTFLRGFPGAVSYAVKANPAPQILRRLARIGITTFDVASVAEMQAAREAMPTARLHYHNPIRSMDEVAQAKSFGVASWSVDRLSELDKLGALPENTEVAVRLSLGRGGGAYDFGSKFGARPEVATALLREVAARGFVPALTFHPGTQCTDPSSWADHIAACAGIARDAGVRLGTLNVGGGFPAVAEGHGDALTRIFETIRAATRTHFPVAEPRLWCEPGRAMVSDALWLLLRVKARSDEALYLNDGLYGALGEWRDMPVPGRKTVLDRFGLDRAGPQRQFSIFGPTCDSLDRVPGTWELPETIAEGDHILLTGAGAYSLALVTGFNGYGTRRLIDLSNLSIEGGQR</sequence>
<keyword evidence="13" id="KW-1185">Reference proteome</keyword>
<evidence type="ECO:0000256" key="4">
    <source>
        <dbReference type="ARBA" id="ARBA00023239"/>
    </source>
</evidence>